<dbReference type="EMBL" id="BSNU01000001">
    <property type="protein sequence ID" value="GLQ61214.1"/>
    <property type="molecule type" value="Genomic_DNA"/>
</dbReference>
<evidence type="ECO:0000313" key="2">
    <source>
        <dbReference type="Proteomes" id="UP001156614"/>
    </source>
</evidence>
<accession>A0AAV5N8V2</accession>
<comment type="caution">
    <text evidence="1">The sequence shown here is derived from an EMBL/GenBank/DDBJ whole genome shotgun (WGS) entry which is preliminary data.</text>
</comment>
<name>A0AAV5N8V2_9PROT</name>
<dbReference type="Proteomes" id="UP001156614">
    <property type="component" value="Unassembled WGS sequence"/>
</dbReference>
<protein>
    <submittedName>
        <fullName evidence="1">Uncharacterized protein</fullName>
    </submittedName>
</protein>
<reference evidence="2" key="1">
    <citation type="journal article" date="2019" name="Int. J. Syst. Evol. Microbiol.">
        <title>The Global Catalogue of Microorganisms (GCM) 10K type strain sequencing project: providing services to taxonomists for standard genome sequencing and annotation.</title>
        <authorList>
            <consortium name="The Broad Institute Genomics Platform"/>
            <consortium name="The Broad Institute Genome Sequencing Center for Infectious Disease"/>
            <person name="Wu L."/>
            <person name="Ma J."/>
        </authorList>
    </citation>
    <scope>NUCLEOTIDE SEQUENCE [LARGE SCALE GENOMIC DNA]</scope>
    <source>
        <strain evidence="2">NBRC 3267</strain>
    </source>
</reference>
<sequence>MPVGRHFVEFLNENGALGLQSFNHSAVMDDFVTHIDGRAIAAQRFFNDTDGTIHTGAEAARPGQQDAERLLVCSTFRCKSCLI</sequence>
<proteinExistence type="predicted"/>
<dbReference type="AlphaFoldDB" id="A0AAV5N8V2"/>
<gene>
    <name evidence="1" type="ORF">GCM10007867_00590</name>
</gene>
<keyword evidence="2" id="KW-1185">Reference proteome</keyword>
<evidence type="ECO:0000313" key="1">
    <source>
        <dbReference type="EMBL" id="GLQ61214.1"/>
    </source>
</evidence>
<organism evidence="1 2">
    <name type="scientific">Gluconobacter cerinus</name>
    <dbReference type="NCBI Taxonomy" id="38307"/>
    <lineage>
        <taxon>Bacteria</taxon>
        <taxon>Pseudomonadati</taxon>
        <taxon>Pseudomonadota</taxon>
        <taxon>Alphaproteobacteria</taxon>
        <taxon>Acetobacterales</taxon>
        <taxon>Acetobacteraceae</taxon>
        <taxon>Gluconobacter</taxon>
    </lineage>
</organism>